<feature type="transmembrane region" description="Helical" evidence="1">
    <location>
        <begin position="115"/>
        <end position="144"/>
    </location>
</feature>
<dbReference type="InterPro" id="IPR025187">
    <property type="entry name" value="DUF4112"/>
</dbReference>
<dbReference type="STRING" id="1325564.NSJP_3171"/>
<dbReference type="EMBL" id="LT828648">
    <property type="protein sequence ID" value="SLM49338.1"/>
    <property type="molecule type" value="Genomic_DNA"/>
</dbReference>
<reference evidence="2 3" key="1">
    <citation type="submission" date="2017-03" db="EMBL/GenBank/DDBJ databases">
        <authorList>
            <person name="Afonso C.L."/>
            <person name="Miller P.J."/>
            <person name="Scott M.A."/>
            <person name="Spackman E."/>
            <person name="Goraichik I."/>
            <person name="Dimitrov K.M."/>
            <person name="Suarez D.L."/>
            <person name="Swayne D.E."/>
        </authorList>
    </citation>
    <scope>NUCLEOTIDE SEQUENCE [LARGE SCALE GENOMIC DNA]</scope>
    <source>
        <strain evidence="2">Genome sequencing of Nitrospira japonica strain NJ11</strain>
    </source>
</reference>
<keyword evidence="1" id="KW-0812">Transmembrane</keyword>
<feature type="transmembrane region" description="Helical" evidence="1">
    <location>
        <begin position="66"/>
        <end position="90"/>
    </location>
</feature>
<gene>
    <name evidence="2" type="ORF">NSJP_3171</name>
</gene>
<protein>
    <recommendedName>
        <fullName evidence="4">DUF4112 domain-containing protein</fullName>
    </recommendedName>
</protein>
<evidence type="ECO:0000313" key="2">
    <source>
        <dbReference type="EMBL" id="SLM49338.1"/>
    </source>
</evidence>
<feature type="transmembrane region" description="Helical" evidence="1">
    <location>
        <begin position="30"/>
        <end position="54"/>
    </location>
</feature>
<dbReference type="PANTHER" id="PTHR35519:SF2">
    <property type="entry name" value="PH DOMAIN PROTEIN"/>
    <property type="match status" value="1"/>
</dbReference>
<dbReference type="Pfam" id="PF13430">
    <property type="entry name" value="DUF4112"/>
    <property type="match status" value="1"/>
</dbReference>
<dbReference type="OrthoDB" id="513552at2"/>
<evidence type="ECO:0000313" key="3">
    <source>
        <dbReference type="Proteomes" id="UP000192042"/>
    </source>
</evidence>
<accession>A0A1W1I8G4</accession>
<keyword evidence="3" id="KW-1185">Reference proteome</keyword>
<name>A0A1W1I8G4_9BACT</name>
<proteinExistence type="predicted"/>
<sequence>MVAAAEALATLLDSSVKIPGTPWYLGLDPIIGLIPGIGDLLANLIGLTIVGLAARLHVPRIVLARMGLNLLINGAVGSIPVAGDLFSVWFRSHARNARLLRAAATSPSRPTGGDWLYVGSIIGIMFILLALAIALVVWSLVMIWHAVAG</sequence>
<dbReference type="AlphaFoldDB" id="A0A1W1I8G4"/>
<dbReference type="Proteomes" id="UP000192042">
    <property type="component" value="Chromosome I"/>
</dbReference>
<keyword evidence="1" id="KW-0472">Membrane</keyword>
<dbReference type="RefSeq" id="WP_080887578.1">
    <property type="nucleotide sequence ID" value="NZ_LT828648.1"/>
</dbReference>
<evidence type="ECO:0000256" key="1">
    <source>
        <dbReference type="SAM" id="Phobius"/>
    </source>
</evidence>
<dbReference type="PANTHER" id="PTHR35519">
    <property type="entry name" value="MEMBRANE PROTEINS"/>
    <property type="match status" value="1"/>
</dbReference>
<organism evidence="2 3">
    <name type="scientific">Nitrospira japonica</name>
    <dbReference type="NCBI Taxonomy" id="1325564"/>
    <lineage>
        <taxon>Bacteria</taxon>
        <taxon>Pseudomonadati</taxon>
        <taxon>Nitrospirota</taxon>
        <taxon>Nitrospiria</taxon>
        <taxon>Nitrospirales</taxon>
        <taxon>Nitrospiraceae</taxon>
        <taxon>Nitrospira</taxon>
    </lineage>
</organism>
<dbReference type="KEGG" id="nja:NSJP_3171"/>
<evidence type="ECO:0008006" key="4">
    <source>
        <dbReference type="Google" id="ProtNLM"/>
    </source>
</evidence>
<keyword evidence="1" id="KW-1133">Transmembrane helix</keyword>